<dbReference type="EMBL" id="AMCI01001100">
    <property type="protein sequence ID" value="EJX06647.1"/>
    <property type="molecule type" value="Genomic_DNA"/>
</dbReference>
<accession>J9GGT9</accession>
<proteinExistence type="predicted"/>
<dbReference type="PANTHER" id="PTHR43685:SF2">
    <property type="entry name" value="GLYCOSYLTRANSFERASE 2-LIKE DOMAIN-CONTAINING PROTEIN"/>
    <property type="match status" value="1"/>
</dbReference>
<dbReference type="InterPro" id="IPR001173">
    <property type="entry name" value="Glyco_trans_2-like"/>
</dbReference>
<name>J9GGT9_9ZZZZ</name>
<feature type="domain" description="Glycosyltransferase 2-like" evidence="1">
    <location>
        <begin position="16"/>
        <end position="132"/>
    </location>
</feature>
<reference evidence="2" key="1">
    <citation type="journal article" date="2012" name="PLoS ONE">
        <title>Gene sets for utilization of primary and secondary nutrition supplies in the distal gut of endangered iberian lynx.</title>
        <authorList>
            <person name="Alcaide M."/>
            <person name="Messina E."/>
            <person name="Richter M."/>
            <person name="Bargiela R."/>
            <person name="Peplies J."/>
            <person name="Huws S.A."/>
            <person name="Newbold C.J."/>
            <person name="Golyshin P.N."/>
            <person name="Simon M.A."/>
            <person name="Lopez G."/>
            <person name="Yakimov M.M."/>
            <person name="Ferrer M."/>
        </authorList>
    </citation>
    <scope>NUCLEOTIDE SEQUENCE</scope>
</reference>
<protein>
    <submittedName>
        <fullName evidence="2">Glycosyl transferase, family 2</fullName>
        <ecNumber evidence="2">2.-.-.-</ecNumber>
    </submittedName>
</protein>
<dbReference type="Pfam" id="PF00535">
    <property type="entry name" value="Glycos_transf_2"/>
    <property type="match status" value="1"/>
</dbReference>
<dbReference type="SUPFAM" id="SSF53448">
    <property type="entry name" value="Nucleotide-diphospho-sugar transferases"/>
    <property type="match status" value="1"/>
</dbReference>
<dbReference type="CDD" id="cd00761">
    <property type="entry name" value="Glyco_tranf_GTA_type"/>
    <property type="match status" value="1"/>
</dbReference>
<dbReference type="Gene3D" id="3.90.550.10">
    <property type="entry name" value="Spore Coat Polysaccharide Biosynthesis Protein SpsA, Chain A"/>
    <property type="match status" value="1"/>
</dbReference>
<dbReference type="InterPro" id="IPR050834">
    <property type="entry name" value="Glycosyltransf_2"/>
</dbReference>
<evidence type="ECO:0000259" key="1">
    <source>
        <dbReference type="Pfam" id="PF00535"/>
    </source>
</evidence>
<dbReference type="PANTHER" id="PTHR43685">
    <property type="entry name" value="GLYCOSYLTRANSFERASE"/>
    <property type="match status" value="1"/>
</dbReference>
<dbReference type="InterPro" id="IPR029044">
    <property type="entry name" value="Nucleotide-diphossugar_trans"/>
</dbReference>
<sequence length="326" mass="37018">MMASATLANDNRPSFSLIIPVFNRAQTLPRLFASLAALRYPLLEVILVDNLSTDDSYERCFRFQKEQAARGGFPVILEQESRKGACACRNRGVSRATGDFLFFFDSDDAISADYFETIAPQLAAVDLICTPTTLVLADGTRRTKTFVASGAPYDQILAASLSTQAFTVRTAFLKQAGLWDENLMRWNDWELGIRLLCARPRWKWLTERPFHQIYQHAESISGKSFHADEAVLLQSLKQVERDIENSPLPLPVKMKSRHALYAKCLLLQGHIYKEGEKPSDILRQFAHDLHPHGLFKLCAALILVLDRHRCPGAWRAYLWLTRHLAR</sequence>
<evidence type="ECO:0000313" key="2">
    <source>
        <dbReference type="EMBL" id="EJX06647.1"/>
    </source>
</evidence>
<organism evidence="2">
    <name type="scientific">gut metagenome</name>
    <dbReference type="NCBI Taxonomy" id="749906"/>
    <lineage>
        <taxon>unclassified sequences</taxon>
        <taxon>metagenomes</taxon>
        <taxon>organismal metagenomes</taxon>
    </lineage>
</organism>
<dbReference type="EC" id="2.-.-.-" evidence="2"/>
<dbReference type="AlphaFoldDB" id="J9GGT9"/>
<gene>
    <name evidence="2" type="ORF">EVA_05244</name>
</gene>
<dbReference type="GO" id="GO:0016740">
    <property type="term" value="F:transferase activity"/>
    <property type="evidence" value="ECO:0007669"/>
    <property type="project" value="UniProtKB-KW"/>
</dbReference>
<comment type="caution">
    <text evidence="2">The sequence shown here is derived from an EMBL/GenBank/DDBJ whole genome shotgun (WGS) entry which is preliminary data.</text>
</comment>
<keyword evidence="2" id="KW-0808">Transferase</keyword>